<dbReference type="InterPro" id="IPR001969">
    <property type="entry name" value="Aspartic_peptidase_AS"/>
</dbReference>
<dbReference type="SUPFAM" id="SSF50630">
    <property type="entry name" value="Acid proteases"/>
    <property type="match status" value="1"/>
</dbReference>
<evidence type="ECO:0000256" key="1">
    <source>
        <dbReference type="SAM" id="Phobius"/>
    </source>
</evidence>
<dbReference type="GO" id="GO:0006508">
    <property type="term" value="P:proteolysis"/>
    <property type="evidence" value="ECO:0007669"/>
    <property type="project" value="InterPro"/>
</dbReference>
<dbReference type="Pfam" id="PF13650">
    <property type="entry name" value="Asp_protease_2"/>
    <property type="match status" value="1"/>
</dbReference>
<feature type="transmembrane region" description="Helical" evidence="1">
    <location>
        <begin position="17"/>
        <end position="35"/>
    </location>
</feature>
<dbReference type="RefSeq" id="WP_138051466.1">
    <property type="nucleotide sequence ID" value="NZ_VAWE01000001.1"/>
</dbReference>
<dbReference type="InterPro" id="IPR034122">
    <property type="entry name" value="Retropepsin-like_bacterial"/>
</dbReference>
<sequence>MDMWETAASGPTPLRRLRFVVALLAPLLLIGCLVYEDRGDRGAAQRSPGVTREVPLRVAEEGGRTLAFVPVSIEGTGPFLFALDTGASISVVDDDVADRAGLERTGEQRVVSGILDAGQVPVARVERWELGSIVLDPAEVAVIDLGPPRGGDGIQGLLGSDVLSDFGSITVDYDEGVLEIPAP</sequence>
<keyword evidence="1" id="KW-0812">Transmembrane</keyword>
<accession>A0A5R9DXK7</accession>
<dbReference type="Gene3D" id="2.40.70.10">
    <property type="entry name" value="Acid Proteases"/>
    <property type="match status" value="1"/>
</dbReference>
<dbReference type="GO" id="GO:0004190">
    <property type="term" value="F:aspartic-type endopeptidase activity"/>
    <property type="evidence" value="ECO:0007669"/>
    <property type="project" value="InterPro"/>
</dbReference>
<evidence type="ECO:0000313" key="2">
    <source>
        <dbReference type="EMBL" id="TLQ42056.1"/>
    </source>
</evidence>
<organism evidence="2 3">
    <name type="scientific">Streptomyces marianii</name>
    <dbReference type="NCBI Taxonomy" id="1817406"/>
    <lineage>
        <taxon>Bacteria</taxon>
        <taxon>Bacillati</taxon>
        <taxon>Actinomycetota</taxon>
        <taxon>Actinomycetes</taxon>
        <taxon>Kitasatosporales</taxon>
        <taxon>Streptomycetaceae</taxon>
        <taxon>Streptomyces</taxon>
    </lineage>
</organism>
<dbReference type="OrthoDB" id="107347at2"/>
<protein>
    <recommendedName>
        <fullName evidence="4">Peptidase A2 domain-containing protein</fullName>
    </recommendedName>
</protein>
<comment type="caution">
    <text evidence="2">The sequence shown here is derived from an EMBL/GenBank/DDBJ whole genome shotgun (WGS) entry which is preliminary data.</text>
</comment>
<keyword evidence="1" id="KW-0472">Membrane</keyword>
<dbReference type="EMBL" id="VAWE01000001">
    <property type="protein sequence ID" value="TLQ42056.1"/>
    <property type="molecule type" value="Genomic_DNA"/>
</dbReference>
<dbReference type="InterPro" id="IPR021109">
    <property type="entry name" value="Peptidase_aspartic_dom_sf"/>
</dbReference>
<proteinExistence type="predicted"/>
<dbReference type="AlphaFoldDB" id="A0A5R9DXK7"/>
<name>A0A5R9DXK7_9ACTN</name>
<evidence type="ECO:0008006" key="4">
    <source>
        <dbReference type="Google" id="ProtNLM"/>
    </source>
</evidence>
<evidence type="ECO:0000313" key="3">
    <source>
        <dbReference type="Proteomes" id="UP000305921"/>
    </source>
</evidence>
<dbReference type="Proteomes" id="UP000305921">
    <property type="component" value="Unassembled WGS sequence"/>
</dbReference>
<keyword evidence="3" id="KW-1185">Reference proteome</keyword>
<reference evidence="2 3" key="1">
    <citation type="submission" date="2019-05" db="EMBL/GenBank/DDBJ databases">
        <title>Streptomyces marianii sp. nov., a novel marine actinomycete from southern coast of India.</title>
        <authorList>
            <person name="Iniyan A.M."/>
            <person name="Wink J."/>
            <person name="Ramprasad E."/>
            <person name="Ramana C.V."/>
            <person name="Bunk B."/>
            <person name="Sproer C."/>
            <person name="Joseph F.-J.R.S."/>
            <person name="Vincent S.G.P."/>
        </authorList>
    </citation>
    <scope>NUCLEOTIDE SEQUENCE [LARGE SCALE GENOMIC DNA]</scope>
    <source>
        <strain evidence="2 3">ICN19</strain>
    </source>
</reference>
<dbReference type="PROSITE" id="PS00141">
    <property type="entry name" value="ASP_PROTEASE"/>
    <property type="match status" value="1"/>
</dbReference>
<keyword evidence="1" id="KW-1133">Transmembrane helix</keyword>
<dbReference type="CDD" id="cd05483">
    <property type="entry name" value="retropepsin_like_bacteria"/>
    <property type="match status" value="1"/>
</dbReference>
<gene>
    <name evidence="2" type="ORF">FEF34_01215</name>
</gene>